<evidence type="ECO:0000256" key="1">
    <source>
        <dbReference type="SAM" id="MobiDB-lite"/>
    </source>
</evidence>
<accession>A0A537L1E3</accession>
<gene>
    <name evidence="2" type="ORF">E6H01_07430</name>
</gene>
<feature type="compositionally biased region" description="Polar residues" evidence="1">
    <location>
        <begin position="203"/>
        <end position="219"/>
    </location>
</feature>
<comment type="caution">
    <text evidence="2">The sequence shown here is derived from an EMBL/GenBank/DDBJ whole genome shotgun (WGS) entry which is preliminary data.</text>
</comment>
<dbReference type="EMBL" id="VBAL01000091">
    <property type="protein sequence ID" value="TMJ01820.1"/>
    <property type="molecule type" value="Genomic_DNA"/>
</dbReference>
<dbReference type="InterPro" id="IPR007922">
    <property type="entry name" value="DciA-like"/>
</dbReference>
<evidence type="ECO:0000313" key="2">
    <source>
        <dbReference type="EMBL" id="TMJ01820.1"/>
    </source>
</evidence>
<dbReference type="Pfam" id="PF05258">
    <property type="entry name" value="DciA"/>
    <property type="match status" value="1"/>
</dbReference>
<feature type="region of interest" description="Disordered" evidence="1">
    <location>
        <begin position="143"/>
        <end position="167"/>
    </location>
</feature>
<dbReference type="PANTHER" id="PTHR36456">
    <property type="entry name" value="UPF0232 PROTEIN SCO3875"/>
    <property type="match status" value="1"/>
</dbReference>
<name>A0A537L1E3_9BACT</name>
<feature type="region of interest" description="Disordered" evidence="1">
    <location>
        <begin position="190"/>
        <end position="219"/>
    </location>
</feature>
<dbReference type="PANTHER" id="PTHR36456:SF1">
    <property type="entry name" value="UPF0232 PROTEIN SCO3875"/>
    <property type="match status" value="1"/>
</dbReference>
<protein>
    <submittedName>
        <fullName evidence="2">DUF721 domain-containing protein</fullName>
    </submittedName>
</protein>
<sequence length="219" mass="24432">MSPGRRGCWHLPAAPRRSSRLRRWPLWPCCRLMPWYSESPGGPLKRSALTSLRTILRSAATALGVERAAHEALIVEMWSEIVGQEAGAHAHPVELRGTTLLVEVEPGLWVQELSARRGQFVEAINRRLEGRVVAEIRIRPGRDAAVEPGPEGAPRVEGGGPELSEQELSTIDRTVAEIPDQELREAARRAMHSEMMWRKRRAQGQQPAVTTQQSSEPHD</sequence>
<proteinExistence type="predicted"/>
<reference evidence="2 3" key="1">
    <citation type="journal article" date="2019" name="Nat. Microbiol.">
        <title>Mediterranean grassland soil C-N compound turnover is dependent on rainfall and depth, and is mediated by genomically divergent microorganisms.</title>
        <authorList>
            <person name="Diamond S."/>
            <person name="Andeer P.F."/>
            <person name="Li Z."/>
            <person name="Crits-Christoph A."/>
            <person name="Burstein D."/>
            <person name="Anantharaman K."/>
            <person name="Lane K.R."/>
            <person name="Thomas B.C."/>
            <person name="Pan C."/>
            <person name="Northen T.R."/>
            <person name="Banfield J.F."/>
        </authorList>
    </citation>
    <scope>NUCLEOTIDE SEQUENCE [LARGE SCALE GENOMIC DNA]</scope>
    <source>
        <strain evidence="2">NP_4</strain>
    </source>
</reference>
<organism evidence="2 3">
    <name type="scientific">Candidatus Segetimicrobium genomatis</name>
    <dbReference type="NCBI Taxonomy" id="2569760"/>
    <lineage>
        <taxon>Bacteria</taxon>
        <taxon>Bacillati</taxon>
        <taxon>Candidatus Sysuimicrobiota</taxon>
        <taxon>Candidatus Sysuimicrobiia</taxon>
        <taxon>Candidatus Sysuimicrobiales</taxon>
        <taxon>Candidatus Segetimicrobiaceae</taxon>
        <taxon>Candidatus Segetimicrobium</taxon>
    </lineage>
</organism>
<dbReference type="Proteomes" id="UP000319353">
    <property type="component" value="Unassembled WGS sequence"/>
</dbReference>
<dbReference type="AlphaFoldDB" id="A0A537L1E3"/>
<evidence type="ECO:0000313" key="3">
    <source>
        <dbReference type="Proteomes" id="UP000319353"/>
    </source>
</evidence>